<dbReference type="Proteomes" id="UP001551482">
    <property type="component" value="Unassembled WGS sequence"/>
</dbReference>
<dbReference type="EMBL" id="JBEZFP010000162">
    <property type="protein sequence ID" value="MEU8139245.1"/>
    <property type="molecule type" value="Genomic_DNA"/>
</dbReference>
<dbReference type="PANTHER" id="PTHR34817">
    <property type="entry name" value="NUCLEOTIDYLTRANSFERASE"/>
    <property type="match status" value="1"/>
</dbReference>
<proteinExistence type="predicted"/>
<gene>
    <name evidence="1" type="ORF">AB0C36_37830</name>
</gene>
<protein>
    <submittedName>
        <fullName evidence="1">Nucleotidyltransferase domain-containing protein</fullName>
    </submittedName>
</protein>
<keyword evidence="2" id="KW-1185">Reference proteome</keyword>
<accession>A0ABV3DU19</accession>
<dbReference type="RefSeq" id="WP_358363207.1">
    <property type="nucleotide sequence ID" value="NZ_JBEZFP010000162.1"/>
</dbReference>
<organism evidence="1 2">
    <name type="scientific">Streptodolium elevatio</name>
    <dbReference type="NCBI Taxonomy" id="3157996"/>
    <lineage>
        <taxon>Bacteria</taxon>
        <taxon>Bacillati</taxon>
        <taxon>Actinomycetota</taxon>
        <taxon>Actinomycetes</taxon>
        <taxon>Kitasatosporales</taxon>
        <taxon>Streptomycetaceae</taxon>
        <taxon>Streptodolium</taxon>
    </lineage>
</organism>
<sequence length="230" mass="24713">MTGELLVGVVGSTAYGLATEGSDEDRLGVYIAAPAEVFGLSGPSVLTGSRVTTHPDVTMHELYKFATLALKGNPTVSELLWLDSYVVATDAGRELIAIREAFLSTPCVRGAYGGYALQQSRKLLSRHEAGKEGFSADTARRTAKHGRHCMRLLRQAHGLLTTGRLTIDMSARRDELFAAGELAARDPEAFSALFDKEIAALDAVDSVLPERPDSGRVEALLVELRTAALR</sequence>
<name>A0ABV3DU19_9ACTN</name>
<evidence type="ECO:0000313" key="1">
    <source>
        <dbReference type="EMBL" id="MEU8139245.1"/>
    </source>
</evidence>
<dbReference type="PANTHER" id="PTHR34817:SF2">
    <property type="entry name" value="NUCLEOTIDYLTRANSFERASE"/>
    <property type="match status" value="1"/>
</dbReference>
<dbReference type="Pfam" id="PF10127">
    <property type="entry name" value="RlaP"/>
    <property type="match status" value="1"/>
</dbReference>
<comment type="caution">
    <text evidence="1">The sequence shown here is derived from an EMBL/GenBank/DDBJ whole genome shotgun (WGS) entry which is preliminary data.</text>
</comment>
<dbReference type="InterPro" id="IPR018775">
    <property type="entry name" value="RlaP"/>
</dbReference>
<reference evidence="1 2" key="1">
    <citation type="submission" date="2024-06" db="EMBL/GenBank/DDBJ databases">
        <title>The Natural Products Discovery Center: Release of the First 8490 Sequenced Strains for Exploring Actinobacteria Biosynthetic Diversity.</title>
        <authorList>
            <person name="Kalkreuter E."/>
            <person name="Kautsar S.A."/>
            <person name="Yang D."/>
            <person name="Bader C.D."/>
            <person name="Teijaro C.N."/>
            <person name="Fluegel L."/>
            <person name="Davis C.M."/>
            <person name="Simpson J.R."/>
            <person name="Lauterbach L."/>
            <person name="Steele A.D."/>
            <person name="Gui C."/>
            <person name="Meng S."/>
            <person name="Li G."/>
            <person name="Viehrig K."/>
            <person name="Ye F."/>
            <person name="Su P."/>
            <person name="Kiefer A.F."/>
            <person name="Nichols A."/>
            <person name="Cepeda A.J."/>
            <person name="Yan W."/>
            <person name="Fan B."/>
            <person name="Jiang Y."/>
            <person name="Adhikari A."/>
            <person name="Zheng C.-J."/>
            <person name="Schuster L."/>
            <person name="Cowan T.M."/>
            <person name="Smanski M.J."/>
            <person name="Chevrette M.G."/>
            <person name="De Carvalho L.P.S."/>
            <person name="Shen B."/>
        </authorList>
    </citation>
    <scope>NUCLEOTIDE SEQUENCE [LARGE SCALE GENOMIC DNA]</scope>
    <source>
        <strain evidence="1 2">NPDC048946</strain>
    </source>
</reference>
<evidence type="ECO:0000313" key="2">
    <source>
        <dbReference type="Proteomes" id="UP001551482"/>
    </source>
</evidence>